<evidence type="ECO:0000256" key="1">
    <source>
        <dbReference type="SAM" id="MobiDB-lite"/>
    </source>
</evidence>
<accession>A0A9K3JGE1</accession>
<gene>
    <name evidence="2" type="ORF">HanXRQr2_Chr03g0111581</name>
</gene>
<reference evidence="2" key="1">
    <citation type="journal article" date="2017" name="Nature">
        <title>The sunflower genome provides insights into oil metabolism, flowering and Asterid evolution.</title>
        <authorList>
            <person name="Badouin H."/>
            <person name="Gouzy J."/>
            <person name="Grassa C.J."/>
            <person name="Murat F."/>
            <person name="Staton S.E."/>
            <person name="Cottret L."/>
            <person name="Lelandais-Briere C."/>
            <person name="Owens G.L."/>
            <person name="Carrere S."/>
            <person name="Mayjonade B."/>
            <person name="Legrand L."/>
            <person name="Gill N."/>
            <person name="Kane N.C."/>
            <person name="Bowers J.E."/>
            <person name="Hubner S."/>
            <person name="Bellec A."/>
            <person name="Berard A."/>
            <person name="Berges H."/>
            <person name="Blanchet N."/>
            <person name="Boniface M.C."/>
            <person name="Brunel D."/>
            <person name="Catrice O."/>
            <person name="Chaidir N."/>
            <person name="Claudel C."/>
            <person name="Donnadieu C."/>
            <person name="Faraut T."/>
            <person name="Fievet G."/>
            <person name="Helmstetter N."/>
            <person name="King M."/>
            <person name="Knapp S.J."/>
            <person name="Lai Z."/>
            <person name="Le Paslier M.C."/>
            <person name="Lippi Y."/>
            <person name="Lorenzon L."/>
            <person name="Mandel J.R."/>
            <person name="Marage G."/>
            <person name="Marchand G."/>
            <person name="Marquand E."/>
            <person name="Bret-Mestries E."/>
            <person name="Morien E."/>
            <person name="Nambeesan S."/>
            <person name="Nguyen T."/>
            <person name="Pegot-Espagnet P."/>
            <person name="Pouilly N."/>
            <person name="Raftis F."/>
            <person name="Sallet E."/>
            <person name="Schiex T."/>
            <person name="Thomas J."/>
            <person name="Vandecasteele C."/>
            <person name="Vares D."/>
            <person name="Vear F."/>
            <person name="Vautrin S."/>
            <person name="Crespi M."/>
            <person name="Mangin B."/>
            <person name="Burke J.M."/>
            <person name="Salse J."/>
            <person name="Munos S."/>
            <person name="Vincourt P."/>
            <person name="Rieseberg L.H."/>
            <person name="Langlade N.B."/>
        </authorList>
    </citation>
    <scope>NUCLEOTIDE SEQUENCE</scope>
    <source>
        <tissue evidence="2">Leaves</tissue>
    </source>
</reference>
<reference evidence="2" key="2">
    <citation type="submission" date="2020-06" db="EMBL/GenBank/DDBJ databases">
        <title>Helianthus annuus Genome sequencing and assembly Release 2.</title>
        <authorList>
            <person name="Gouzy J."/>
            <person name="Langlade N."/>
            <person name="Munos S."/>
        </authorList>
    </citation>
    <scope>NUCLEOTIDE SEQUENCE</scope>
    <source>
        <tissue evidence="2">Leaves</tissue>
    </source>
</reference>
<proteinExistence type="predicted"/>
<feature type="region of interest" description="Disordered" evidence="1">
    <location>
        <begin position="16"/>
        <end position="68"/>
    </location>
</feature>
<dbReference type="AlphaFoldDB" id="A0A9K3JGE1"/>
<organism evidence="2 3">
    <name type="scientific">Helianthus annuus</name>
    <name type="common">Common sunflower</name>
    <dbReference type="NCBI Taxonomy" id="4232"/>
    <lineage>
        <taxon>Eukaryota</taxon>
        <taxon>Viridiplantae</taxon>
        <taxon>Streptophyta</taxon>
        <taxon>Embryophyta</taxon>
        <taxon>Tracheophyta</taxon>
        <taxon>Spermatophyta</taxon>
        <taxon>Magnoliopsida</taxon>
        <taxon>eudicotyledons</taxon>
        <taxon>Gunneridae</taxon>
        <taxon>Pentapetalae</taxon>
        <taxon>asterids</taxon>
        <taxon>campanulids</taxon>
        <taxon>Asterales</taxon>
        <taxon>Asteraceae</taxon>
        <taxon>Asteroideae</taxon>
        <taxon>Heliantheae alliance</taxon>
        <taxon>Heliantheae</taxon>
        <taxon>Helianthus</taxon>
    </lineage>
</organism>
<dbReference type="EMBL" id="MNCJ02000318">
    <property type="protein sequence ID" value="KAF5814486.1"/>
    <property type="molecule type" value="Genomic_DNA"/>
</dbReference>
<dbReference type="Gramene" id="mRNA:HanXRQr2_Chr03g0111581">
    <property type="protein sequence ID" value="mRNA:HanXRQr2_Chr03g0111581"/>
    <property type="gene ID" value="HanXRQr2_Chr03g0111581"/>
</dbReference>
<name>A0A9K3JGE1_HELAN</name>
<evidence type="ECO:0000313" key="2">
    <source>
        <dbReference type="EMBL" id="KAF5814486.1"/>
    </source>
</evidence>
<sequence length="274" mass="29665">MPQVFYLKELDSDFAPVQVKKEPNKPSTASKPVASSKATAMPKPYPATKPRASSSRKRKETDSPATSKAFPYENHRFLESSGFMTSFLNQGLERLTKLYEEACGVNKMLEAKLKNAETTIADQGMIVTIKSQNYEDKFKEVTLEAHISIKKANQDAQAKLDAAQLQHEQDMNSYREGLKGSVVISLLQSRLKMAYKAKATGFECPSWNIDAWEAKLKDLDGNPVEYPANHETGASSKAAEVVAEAGGEAGKDPMVKANAGAGGDGEAAVEGATA</sequence>
<feature type="region of interest" description="Disordered" evidence="1">
    <location>
        <begin position="227"/>
        <end position="274"/>
    </location>
</feature>
<evidence type="ECO:0000313" key="3">
    <source>
        <dbReference type="Proteomes" id="UP000215914"/>
    </source>
</evidence>
<protein>
    <submittedName>
        <fullName evidence="2">Uncharacterized protein</fullName>
    </submittedName>
</protein>
<comment type="caution">
    <text evidence="2">The sequence shown here is derived from an EMBL/GenBank/DDBJ whole genome shotgun (WGS) entry which is preliminary data.</text>
</comment>
<feature type="compositionally biased region" description="Low complexity" evidence="1">
    <location>
        <begin position="233"/>
        <end position="246"/>
    </location>
</feature>
<dbReference type="Proteomes" id="UP000215914">
    <property type="component" value="Unassembled WGS sequence"/>
</dbReference>
<keyword evidence="3" id="KW-1185">Reference proteome</keyword>